<evidence type="ECO:0000259" key="3">
    <source>
        <dbReference type="Pfam" id="PF25290"/>
    </source>
</evidence>
<comment type="caution">
    <text evidence="5">The sequence shown here is derived from an EMBL/GenBank/DDBJ whole genome shotgun (WGS) entry which is preliminary data.</text>
</comment>
<dbReference type="EMBL" id="SJPV01000016">
    <property type="protein sequence ID" value="TWU31566.1"/>
    <property type="molecule type" value="Genomic_DNA"/>
</dbReference>
<dbReference type="InterPro" id="IPR057422">
    <property type="entry name" value="CGLA_C"/>
</dbReference>
<dbReference type="Pfam" id="PF25290">
    <property type="entry name" value="CGLA_M"/>
    <property type="match status" value="1"/>
</dbReference>
<keyword evidence="5" id="KW-0326">Glycosidase</keyword>
<feature type="coiled-coil region" evidence="1">
    <location>
        <begin position="143"/>
        <end position="170"/>
    </location>
</feature>
<gene>
    <name evidence="5" type="primary">cglA</name>
    <name evidence="5" type="ORF">Poly41_61230</name>
</gene>
<feature type="domain" description="Lambda-carrageenase C-terminal" evidence="4">
    <location>
        <begin position="594"/>
        <end position="669"/>
    </location>
</feature>
<reference evidence="5 6" key="1">
    <citation type="submission" date="2019-02" db="EMBL/GenBank/DDBJ databases">
        <title>Deep-cultivation of Planctomycetes and their phenomic and genomic characterization uncovers novel biology.</title>
        <authorList>
            <person name="Wiegand S."/>
            <person name="Jogler M."/>
            <person name="Boedeker C."/>
            <person name="Pinto D."/>
            <person name="Vollmers J."/>
            <person name="Rivas-Marin E."/>
            <person name="Kohn T."/>
            <person name="Peeters S.H."/>
            <person name="Heuer A."/>
            <person name="Rast P."/>
            <person name="Oberbeckmann S."/>
            <person name="Bunk B."/>
            <person name="Jeske O."/>
            <person name="Meyerdierks A."/>
            <person name="Storesund J.E."/>
            <person name="Kallscheuer N."/>
            <person name="Luecker S."/>
            <person name="Lage O.M."/>
            <person name="Pohl T."/>
            <person name="Merkel B.J."/>
            <person name="Hornburger P."/>
            <person name="Mueller R.-W."/>
            <person name="Bruemmer F."/>
            <person name="Labrenz M."/>
            <person name="Spormann A.M."/>
            <person name="Op Den Camp H."/>
            <person name="Overmann J."/>
            <person name="Amann R."/>
            <person name="Jetten M.S.M."/>
            <person name="Mascher T."/>
            <person name="Medema M.H."/>
            <person name="Devos D.P."/>
            <person name="Kaster A.-K."/>
            <person name="Ovreas L."/>
            <person name="Rohde M."/>
            <person name="Galperin M.Y."/>
            <person name="Jogler C."/>
        </authorList>
    </citation>
    <scope>NUCLEOTIDE SEQUENCE [LARGE SCALE GENOMIC DNA]</scope>
    <source>
        <strain evidence="5 6">Poly41</strain>
    </source>
</reference>
<dbReference type="AlphaFoldDB" id="A0A5C6D8N5"/>
<keyword evidence="1" id="KW-0175">Coiled coil</keyword>
<feature type="domain" description="Lambda-carrageenase middle" evidence="3">
    <location>
        <begin position="215"/>
        <end position="557"/>
    </location>
</feature>
<dbReference type="EC" id="3.2.1.162" evidence="5"/>
<proteinExistence type="predicted"/>
<dbReference type="OrthoDB" id="221180at2"/>
<protein>
    <submittedName>
        <fullName evidence="5">Lambda-carrageenase</fullName>
        <ecNumber evidence="5">3.2.1.162</ecNumber>
    </submittedName>
</protein>
<dbReference type="Proteomes" id="UP000319143">
    <property type="component" value="Unassembled WGS sequence"/>
</dbReference>
<feature type="chain" id="PRO_5022789013" evidence="2">
    <location>
        <begin position="34"/>
        <end position="672"/>
    </location>
</feature>
<keyword evidence="2" id="KW-0732">Signal</keyword>
<name>A0A5C6D8N5_9BACT</name>
<dbReference type="GO" id="GO:0033957">
    <property type="term" value="F:lambda-carrageenase activity"/>
    <property type="evidence" value="ECO:0007669"/>
    <property type="project" value="UniProtKB-EC"/>
</dbReference>
<evidence type="ECO:0000256" key="1">
    <source>
        <dbReference type="SAM" id="Coils"/>
    </source>
</evidence>
<keyword evidence="5" id="KW-0378">Hydrolase</keyword>
<evidence type="ECO:0000259" key="4">
    <source>
        <dbReference type="Pfam" id="PF25291"/>
    </source>
</evidence>
<sequence length="672" mass="75230" precursor="true">MDSKVASFISSHAIPWIAAAVFFHISVATTSFAADSFSTDGHTVLSSPPDGRIQNRPYQMNRLTKIGGESKHSERILGLYGDEMIIYSPSGTIEDVVDGPYSHACAAFDPETETVFLGSSISGGDGIYSLHLGQEDWKSEYQNLTAVGRLAEVENNLQQLANQVEQFSRPDYQTAVKPTTIVTGGSAEEIGEDFLSRHDYENVCFVQYNLFTEDYDRDILAAPWSTKGETRHKYDFSAAQIIAFAREREERKEPFALWAGHGNDPFYMQLRTIEGILEAAPTMAKAFVFPEMERTDEAMEYAVRTHLIPIAELCRQHGTAKVVLRNKNIFWNASCYLDLWRETLLGDKYRDVFVPSMEETNGRTQTISLSGRMGLWLCGYFDVLSARAVTDNANFSRFWEWGAQQNQTHLMRSLAMRTALGAETCLVNIDQGDPRDLATFYQMLDKGIITPPDPEDLLSVSDLCLGMKTPASRFLEHGKNGHATSLYAPREEPMVFDRMDCYWGDALTDDADFSNYAMGSRRRMLNSLLTNPYGLIASVPADIDLSEHSRFREKLVTDGEFFYNKHCRSVSAREYKETAVAALERSATRLPIRVEGDVAWVVSRINKTHIRITLIDPGYVSPADRDATIVLQHVQGASCRDILSGKSLPITQGRISLTVPAGVLRIVDISIE</sequence>
<dbReference type="Pfam" id="PF25291">
    <property type="entry name" value="CGLA_C"/>
    <property type="match status" value="1"/>
</dbReference>
<organism evidence="5 6">
    <name type="scientific">Novipirellula artificiosorum</name>
    <dbReference type="NCBI Taxonomy" id="2528016"/>
    <lineage>
        <taxon>Bacteria</taxon>
        <taxon>Pseudomonadati</taxon>
        <taxon>Planctomycetota</taxon>
        <taxon>Planctomycetia</taxon>
        <taxon>Pirellulales</taxon>
        <taxon>Pirellulaceae</taxon>
        <taxon>Novipirellula</taxon>
    </lineage>
</organism>
<evidence type="ECO:0000313" key="6">
    <source>
        <dbReference type="Proteomes" id="UP000319143"/>
    </source>
</evidence>
<dbReference type="InterPro" id="IPR057421">
    <property type="entry name" value="CGLA_M"/>
</dbReference>
<keyword evidence="6" id="KW-1185">Reference proteome</keyword>
<feature type="signal peptide" evidence="2">
    <location>
        <begin position="1"/>
        <end position="33"/>
    </location>
</feature>
<evidence type="ECO:0000313" key="5">
    <source>
        <dbReference type="EMBL" id="TWU31566.1"/>
    </source>
</evidence>
<dbReference type="RefSeq" id="WP_146530846.1">
    <property type="nucleotide sequence ID" value="NZ_SJPV01000016.1"/>
</dbReference>
<evidence type="ECO:0000256" key="2">
    <source>
        <dbReference type="SAM" id="SignalP"/>
    </source>
</evidence>
<accession>A0A5C6D8N5</accession>